<feature type="transmembrane region" description="Helical" evidence="7">
    <location>
        <begin position="16"/>
        <end position="39"/>
    </location>
</feature>
<feature type="transmembrane region" description="Helical" evidence="7">
    <location>
        <begin position="288"/>
        <end position="309"/>
    </location>
</feature>
<protein>
    <recommendedName>
        <fullName evidence="3">histidine kinase</fullName>
        <ecNumber evidence="3">2.7.13.3</ecNumber>
    </recommendedName>
</protein>
<name>S3JYJ2_TREMA</name>
<dbReference type="GO" id="GO:0000155">
    <property type="term" value="F:phosphorelay sensor kinase activity"/>
    <property type="evidence" value="ECO:0007669"/>
    <property type="project" value="InterPro"/>
</dbReference>
<dbReference type="PANTHER" id="PTHR34220:SF7">
    <property type="entry name" value="SENSOR HISTIDINE KINASE YPDA"/>
    <property type="match status" value="1"/>
</dbReference>
<dbReference type="Pfam" id="PF00672">
    <property type="entry name" value="HAMP"/>
    <property type="match status" value="1"/>
</dbReference>
<comment type="subcellular location">
    <subcellularLocation>
        <location evidence="2">Membrane</location>
    </subcellularLocation>
</comment>
<organism evidence="10 11">
    <name type="scientific">Treponema maltophilum ATCC 51939</name>
    <dbReference type="NCBI Taxonomy" id="1125699"/>
    <lineage>
        <taxon>Bacteria</taxon>
        <taxon>Pseudomonadati</taxon>
        <taxon>Spirochaetota</taxon>
        <taxon>Spirochaetia</taxon>
        <taxon>Spirochaetales</taxon>
        <taxon>Treponemataceae</taxon>
        <taxon>Treponema</taxon>
    </lineage>
</organism>
<keyword evidence="7" id="KW-0472">Membrane</keyword>
<proteinExistence type="predicted"/>
<keyword evidence="7" id="KW-0812">Transmembrane</keyword>
<dbReference type="InterPro" id="IPR050640">
    <property type="entry name" value="Bact_2-comp_sensor_kinase"/>
</dbReference>
<reference evidence="10 11" key="1">
    <citation type="submission" date="2013-04" db="EMBL/GenBank/DDBJ databases">
        <title>The Genome Sequence of Treponema maltophilum ATCC 51939.</title>
        <authorList>
            <consortium name="The Broad Institute Genomics Platform"/>
            <person name="Earl A."/>
            <person name="Ward D."/>
            <person name="Feldgarden M."/>
            <person name="Gevers D."/>
            <person name="Leonetti C."/>
            <person name="Blanton J.M."/>
            <person name="Dewhirst F.E."/>
            <person name="Izard J."/>
            <person name="Walker B."/>
            <person name="Young S."/>
            <person name="Zeng Q."/>
            <person name="Gargeya S."/>
            <person name="Fitzgerald M."/>
            <person name="Haas B."/>
            <person name="Abouelleil A."/>
            <person name="Allen A.W."/>
            <person name="Alvarado L."/>
            <person name="Arachchi H.M."/>
            <person name="Berlin A.M."/>
            <person name="Chapman S.B."/>
            <person name="Gainer-Dewar J."/>
            <person name="Goldberg J."/>
            <person name="Griggs A."/>
            <person name="Gujja S."/>
            <person name="Hansen M."/>
            <person name="Howarth C."/>
            <person name="Imamovic A."/>
            <person name="Ireland A."/>
            <person name="Larimer J."/>
            <person name="McCowan C."/>
            <person name="Murphy C."/>
            <person name="Pearson M."/>
            <person name="Poon T.W."/>
            <person name="Priest M."/>
            <person name="Roberts A."/>
            <person name="Saif S."/>
            <person name="Shea T."/>
            <person name="Sisk P."/>
            <person name="Sykes S."/>
            <person name="Wortman J."/>
            <person name="Nusbaum C."/>
            <person name="Birren B."/>
        </authorList>
    </citation>
    <scope>NUCLEOTIDE SEQUENCE [LARGE SCALE GENOMIC DNA]</scope>
    <source>
        <strain evidence="10 11">ATCC 51939</strain>
    </source>
</reference>
<dbReference type="SMART" id="SM00304">
    <property type="entry name" value="HAMP"/>
    <property type="match status" value="1"/>
</dbReference>
<dbReference type="Gene3D" id="3.30.565.10">
    <property type="entry name" value="Histidine kinase-like ATPase, C-terminal domain"/>
    <property type="match status" value="1"/>
</dbReference>
<feature type="domain" description="HAMP" evidence="9">
    <location>
        <begin position="311"/>
        <end position="363"/>
    </location>
</feature>
<dbReference type="Pfam" id="PF06580">
    <property type="entry name" value="His_kinase"/>
    <property type="match status" value="1"/>
</dbReference>
<dbReference type="HOGENOM" id="CLU_020473_6_2_12"/>
<dbReference type="InterPro" id="IPR010559">
    <property type="entry name" value="Sig_transdc_His_kin_internal"/>
</dbReference>
<dbReference type="OrthoDB" id="370211at2"/>
<evidence type="ECO:0000256" key="3">
    <source>
        <dbReference type="ARBA" id="ARBA00012438"/>
    </source>
</evidence>
<dbReference type="EMBL" id="ATFF01000006">
    <property type="protein sequence ID" value="EPF31078.1"/>
    <property type="molecule type" value="Genomic_DNA"/>
</dbReference>
<evidence type="ECO:0000256" key="4">
    <source>
        <dbReference type="ARBA" id="ARBA00022553"/>
    </source>
</evidence>
<keyword evidence="5" id="KW-0808">Transferase</keyword>
<gene>
    <name evidence="10" type="ORF">HMPREF9194_01411</name>
</gene>
<dbReference type="eggNOG" id="COG2972">
    <property type="taxonomic scope" value="Bacteria"/>
</dbReference>
<keyword evidence="11" id="KW-1185">Reference proteome</keyword>
<dbReference type="PANTHER" id="PTHR34220">
    <property type="entry name" value="SENSOR HISTIDINE KINASE YPDA"/>
    <property type="match status" value="1"/>
</dbReference>
<dbReference type="InterPro" id="IPR005467">
    <property type="entry name" value="His_kinase_dom"/>
</dbReference>
<dbReference type="Pfam" id="PF02518">
    <property type="entry name" value="HATPase_c"/>
    <property type="match status" value="1"/>
</dbReference>
<evidence type="ECO:0000259" key="8">
    <source>
        <dbReference type="PROSITE" id="PS50109"/>
    </source>
</evidence>
<evidence type="ECO:0000256" key="1">
    <source>
        <dbReference type="ARBA" id="ARBA00000085"/>
    </source>
</evidence>
<dbReference type="RefSeq" id="WP_016525689.1">
    <property type="nucleotide sequence ID" value="NZ_KE332518.1"/>
</dbReference>
<keyword evidence="4" id="KW-0597">Phosphoprotein</keyword>
<dbReference type="InterPro" id="IPR003594">
    <property type="entry name" value="HATPase_dom"/>
</dbReference>
<evidence type="ECO:0000256" key="2">
    <source>
        <dbReference type="ARBA" id="ARBA00004370"/>
    </source>
</evidence>
<dbReference type="PROSITE" id="PS50885">
    <property type="entry name" value="HAMP"/>
    <property type="match status" value="1"/>
</dbReference>
<keyword evidence="7" id="KW-1133">Transmembrane helix</keyword>
<evidence type="ECO:0000256" key="7">
    <source>
        <dbReference type="SAM" id="Phobius"/>
    </source>
</evidence>
<dbReference type="SMART" id="SM00387">
    <property type="entry name" value="HATPase_c"/>
    <property type="match status" value="1"/>
</dbReference>
<dbReference type="GO" id="GO:0016020">
    <property type="term" value="C:membrane"/>
    <property type="evidence" value="ECO:0007669"/>
    <property type="project" value="UniProtKB-SubCell"/>
</dbReference>
<feature type="domain" description="Histidine kinase" evidence="8">
    <location>
        <begin position="473"/>
        <end position="577"/>
    </location>
</feature>
<sequence>MRLSGKSGNKKFYKKLLTIFLTISVIPSLFIGIFSGTLVDTVIRRRLMNESAKATDSAMNSIDSLIGAYAAALDIFCADKMLADFFTENDAELLPQLYEKMYKTLAALGGSGDIHLIDFDSAYITSLKGTPSVYNLKTEANWGPFRAANESNAAAVYPTLFVNSDGTKMASSVISAVRQNGSIAGYAAFDIPLERLKDQLINTYDTLPMNFTLMTDNYYFLFNDADLNSRSQFISWPHRALTNRKGYFIESADGKELLYTFRPSSAYKLIIIGGLNINLIIGNISAGLYILAATVLIAVFICICISLIVSKRINTPLQEIVDAMRIVESGDFNKRAKVFDNDEFGYVAKQFNTMCRELSELFKKDHEKQELLRRSEIKNLQAQIHPHFFYNTLDSIKWLAKLNGQDEIYVMTANLSLLLRNGIRMSNEFSTVRENLENLNAYTAIQKIRFADKFSIRIDVEQALFDYTIPALILQPLVENAMVHGLEQKPGKGLLSLRGFRKENTVVFEVEDDGIGISKTELKKLHASLASEGTEEHIGLINVHKRIRLYYGQSYGIKIASTERKGTLVTLTLPYAPERL</sequence>
<evidence type="ECO:0000256" key="5">
    <source>
        <dbReference type="ARBA" id="ARBA00022679"/>
    </source>
</evidence>
<dbReference type="Gene3D" id="6.10.340.10">
    <property type="match status" value="1"/>
</dbReference>
<comment type="caution">
    <text evidence="10">The sequence shown here is derived from an EMBL/GenBank/DDBJ whole genome shotgun (WGS) entry which is preliminary data.</text>
</comment>
<dbReference type="CDD" id="cd06225">
    <property type="entry name" value="HAMP"/>
    <property type="match status" value="1"/>
</dbReference>
<dbReference type="SUPFAM" id="SSF158472">
    <property type="entry name" value="HAMP domain-like"/>
    <property type="match status" value="1"/>
</dbReference>
<evidence type="ECO:0000259" key="9">
    <source>
        <dbReference type="PROSITE" id="PS50885"/>
    </source>
</evidence>
<dbReference type="EC" id="2.7.13.3" evidence="3"/>
<accession>S3JYJ2</accession>
<comment type="catalytic activity">
    <reaction evidence="1">
        <text>ATP + protein L-histidine = ADP + protein N-phospho-L-histidine.</text>
        <dbReference type="EC" id="2.7.13.3"/>
    </reaction>
</comment>
<keyword evidence="6" id="KW-0418">Kinase</keyword>
<dbReference type="PROSITE" id="PS50109">
    <property type="entry name" value="HIS_KIN"/>
    <property type="match status" value="1"/>
</dbReference>
<dbReference type="InterPro" id="IPR036890">
    <property type="entry name" value="HATPase_C_sf"/>
</dbReference>
<dbReference type="InterPro" id="IPR003660">
    <property type="entry name" value="HAMP_dom"/>
</dbReference>
<dbReference type="AlphaFoldDB" id="S3JYJ2"/>
<dbReference type="PATRIC" id="fig|1125699.3.peg.1421"/>
<feature type="transmembrane region" description="Helical" evidence="7">
    <location>
        <begin position="265"/>
        <end position="282"/>
    </location>
</feature>
<evidence type="ECO:0000313" key="11">
    <source>
        <dbReference type="Proteomes" id="UP000014541"/>
    </source>
</evidence>
<evidence type="ECO:0000313" key="10">
    <source>
        <dbReference type="EMBL" id="EPF31078.1"/>
    </source>
</evidence>
<dbReference type="SUPFAM" id="SSF55874">
    <property type="entry name" value="ATPase domain of HSP90 chaperone/DNA topoisomerase II/histidine kinase"/>
    <property type="match status" value="1"/>
</dbReference>
<dbReference type="Proteomes" id="UP000014541">
    <property type="component" value="Unassembled WGS sequence"/>
</dbReference>
<dbReference type="STRING" id="1125699.HMPREF9194_01411"/>
<evidence type="ECO:0000256" key="6">
    <source>
        <dbReference type="ARBA" id="ARBA00022777"/>
    </source>
</evidence>